<name>A0A2T5VGA2_9HYPH</name>
<dbReference type="AlphaFoldDB" id="A0A2T5VGA2"/>
<sequence length="93" mass="10490">MTLKQIWDGLIKLNTIFALASNIYTVVPTAILFSIFVTSITKLNGITGNFGFSGYVIIFLIILLLLITTFEKIRKLSPKRNNVSKYDLGPFFQ</sequence>
<keyword evidence="1" id="KW-0812">Transmembrane</keyword>
<feature type="transmembrane region" description="Helical" evidence="1">
    <location>
        <begin position="16"/>
        <end position="40"/>
    </location>
</feature>
<gene>
    <name evidence="2" type="ORF">C8N35_101830</name>
</gene>
<organism evidence="2 3">
    <name type="scientific">Breoghania corrubedonensis</name>
    <dbReference type="NCBI Taxonomy" id="665038"/>
    <lineage>
        <taxon>Bacteria</taxon>
        <taxon>Pseudomonadati</taxon>
        <taxon>Pseudomonadota</taxon>
        <taxon>Alphaproteobacteria</taxon>
        <taxon>Hyphomicrobiales</taxon>
        <taxon>Stappiaceae</taxon>
        <taxon>Breoghania</taxon>
    </lineage>
</organism>
<dbReference type="EMBL" id="QAYG01000001">
    <property type="protein sequence ID" value="PTW62782.1"/>
    <property type="molecule type" value="Genomic_DNA"/>
</dbReference>
<comment type="caution">
    <text evidence="2">The sequence shown here is derived from an EMBL/GenBank/DDBJ whole genome shotgun (WGS) entry which is preliminary data.</text>
</comment>
<keyword evidence="1" id="KW-1133">Transmembrane helix</keyword>
<reference evidence="2 3" key="1">
    <citation type="submission" date="2018-04" db="EMBL/GenBank/DDBJ databases">
        <title>Genomic Encyclopedia of Archaeal and Bacterial Type Strains, Phase II (KMG-II): from individual species to whole genera.</title>
        <authorList>
            <person name="Goeker M."/>
        </authorList>
    </citation>
    <scope>NUCLEOTIDE SEQUENCE [LARGE SCALE GENOMIC DNA]</scope>
    <source>
        <strain evidence="2 3">DSM 23382</strain>
    </source>
</reference>
<evidence type="ECO:0000313" key="2">
    <source>
        <dbReference type="EMBL" id="PTW62782.1"/>
    </source>
</evidence>
<keyword evidence="1" id="KW-0472">Membrane</keyword>
<accession>A0A2T5VGA2</accession>
<dbReference type="Proteomes" id="UP000244081">
    <property type="component" value="Unassembled WGS sequence"/>
</dbReference>
<feature type="transmembrane region" description="Helical" evidence="1">
    <location>
        <begin position="52"/>
        <end position="70"/>
    </location>
</feature>
<proteinExistence type="predicted"/>
<keyword evidence="3" id="KW-1185">Reference proteome</keyword>
<protein>
    <submittedName>
        <fullName evidence="2">Uncharacterized protein</fullName>
    </submittedName>
</protein>
<evidence type="ECO:0000313" key="3">
    <source>
        <dbReference type="Proteomes" id="UP000244081"/>
    </source>
</evidence>
<evidence type="ECO:0000256" key="1">
    <source>
        <dbReference type="SAM" id="Phobius"/>
    </source>
</evidence>